<protein>
    <submittedName>
        <fullName evidence="2">Uncharacterized protein</fullName>
    </submittedName>
</protein>
<dbReference type="AlphaFoldDB" id="A0A9P2G6H4"/>
<organism evidence="2 3">
    <name type="scientific">Clostridium botulinum D str. 1873</name>
    <dbReference type="NCBI Taxonomy" id="592027"/>
    <lineage>
        <taxon>Bacteria</taxon>
        <taxon>Bacillati</taxon>
        <taxon>Bacillota</taxon>
        <taxon>Clostridia</taxon>
        <taxon>Eubacteriales</taxon>
        <taxon>Clostridiaceae</taxon>
        <taxon>Clostridium</taxon>
    </lineage>
</organism>
<accession>A0A9P2G6H4</accession>
<sequence length="48" mass="5963">MEDKLKEKMNKLEKEIKVLKNKVENMEEREEFTGNILFKEPIKNYYNR</sequence>
<keyword evidence="1" id="KW-0175">Coiled coil</keyword>
<evidence type="ECO:0000313" key="2">
    <source>
        <dbReference type="EMBL" id="EES90916.1"/>
    </source>
</evidence>
<evidence type="ECO:0000313" key="3">
    <source>
        <dbReference type="Proteomes" id="UP000006160"/>
    </source>
</evidence>
<dbReference type="GeneID" id="66320284"/>
<comment type="caution">
    <text evidence="2">The sequence shown here is derived from an EMBL/GenBank/DDBJ whole genome shotgun (WGS) entry which is preliminary data.</text>
</comment>
<dbReference type="RefSeq" id="WP_003375436.1">
    <property type="nucleotide sequence ID" value="NZ_ACSJ01000007.1"/>
</dbReference>
<dbReference type="EMBL" id="ACSJ01000007">
    <property type="protein sequence ID" value="EES90916.1"/>
    <property type="molecule type" value="Genomic_DNA"/>
</dbReference>
<reference evidence="2 3" key="1">
    <citation type="submission" date="2009-10" db="EMBL/GenBank/DDBJ databases">
        <authorList>
            <person name="Shrivastava S."/>
            <person name="Brinkac L.B."/>
            <person name="Brown J.L."/>
            <person name="Bruce D.B."/>
            <person name="Detter C."/>
            <person name="Green L.D."/>
            <person name="Munk C.A."/>
            <person name="Rogers Y.C."/>
            <person name="Tapia R."/>
            <person name="Saunders E.S."/>
            <person name="Sims D.R."/>
            <person name="Smith L.A."/>
            <person name="Smith T.J."/>
            <person name="Sutton G."/>
            <person name="Brettin T."/>
        </authorList>
    </citation>
    <scope>NUCLEOTIDE SEQUENCE [LARGE SCALE GENOMIC DNA]</scope>
    <source>
        <strain evidence="3">D str. 1873</strain>
    </source>
</reference>
<name>A0A9P2G6H4_CLOBO</name>
<feature type="coiled-coil region" evidence="1">
    <location>
        <begin position="2"/>
        <end position="29"/>
    </location>
</feature>
<gene>
    <name evidence="2" type="ORF">CLG_B1430</name>
</gene>
<evidence type="ECO:0000256" key="1">
    <source>
        <dbReference type="SAM" id="Coils"/>
    </source>
</evidence>
<dbReference type="Proteomes" id="UP000006160">
    <property type="component" value="Unassembled WGS sequence"/>
</dbReference>
<proteinExistence type="predicted"/>